<evidence type="ECO:0000313" key="9">
    <source>
        <dbReference type="Proteomes" id="UP000295060"/>
    </source>
</evidence>
<dbReference type="InterPro" id="IPR001223">
    <property type="entry name" value="Glyco_hydro18_cat"/>
</dbReference>
<dbReference type="NCBIfam" id="NF045482">
    <property type="entry name" value="Endoglyc_H"/>
    <property type="match status" value="1"/>
</dbReference>
<evidence type="ECO:0000256" key="3">
    <source>
        <dbReference type="RuleBase" id="RU000489"/>
    </source>
</evidence>
<sequence>MKRRTLLSALAVGTAAAATGAALPAEAADKRRPRAKTGPVTVAYIEVNDHSMLNAGKYTLANGGAQVIDVAVIFAANINYDGTKAYLSFNQQVQSVLDNVATQVRPLQQKGIKVLLSILGNHQGAGFANFPDQASAEAFAQELADAVNQYGLDGIDFDDEYAEYGNNGTGQPNDFSFVYLVQALRAKLPNKLITLYDIGPAADRLTYNGQSIVDTFDYGWNPYYGTWGVPSAPSAKSRVSPAAVSYTATSSSTAASLAQRTVSEGYGVFLTYNLTESDTSSYMSAFTQKLKQQRDGRPTEPAIPVSTPSPVAS</sequence>
<feature type="chain" id="PRO_5047468388" evidence="6">
    <location>
        <begin position="28"/>
        <end position="313"/>
    </location>
</feature>
<dbReference type="EMBL" id="SODU01000002">
    <property type="protein sequence ID" value="TDW89376.1"/>
    <property type="molecule type" value="Genomic_DNA"/>
</dbReference>
<dbReference type="CDD" id="cd06542">
    <property type="entry name" value="GH18_EndoS-like"/>
    <property type="match status" value="1"/>
</dbReference>
<dbReference type="SUPFAM" id="SSF51445">
    <property type="entry name" value="(Trans)glycosidases"/>
    <property type="match status" value="1"/>
</dbReference>
<evidence type="ECO:0000256" key="5">
    <source>
        <dbReference type="SAM" id="MobiDB-lite"/>
    </source>
</evidence>
<dbReference type="Pfam" id="PF00704">
    <property type="entry name" value="Glyco_hydro_18"/>
    <property type="match status" value="1"/>
</dbReference>
<comment type="caution">
    <text evidence="8">The sequence shown here is derived from an EMBL/GenBank/DDBJ whole genome shotgun (WGS) entry which is preliminary data.</text>
</comment>
<protein>
    <submittedName>
        <fullName evidence="8">Glycosyl hydrolase family 18 (Putative chitinase)</fullName>
    </submittedName>
</protein>
<dbReference type="RefSeq" id="WP_134129796.1">
    <property type="nucleotide sequence ID" value="NZ_SODU01000002.1"/>
</dbReference>
<gene>
    <name evidence="8" type="ORF">EV137_3170</name>
</gene>
<dbReference type="PROSITE" id="PS01095">
    <property type="entry name" value="GH18_1"/>
    <property type="match status" value="1"/>
</dbReference>
<dbReference type="InterPro" id="IPR006311">
    <property type="entry name" value="TAT_signal"/>
</dbReference>
<dbReference type="GO" id="GO:0016787">
    <property type="term" value="F:hydrolase activity"/>
    <property type="evidence" value="ECO:0007669"/>
    <property type="project" value="UniProtKB-KW"/>
</dbReference>
<accession>A0ABY2FDD7</accession>
<keyword evidence="1 3" id="KW-0378">Hydrolase</keyword>
<keyword evidence="2 3" id="KW-0326">Glycosidase</keyword>
<dbReference type="Proteomes" id="UP000295060">
    <property type="component" value="Unassembled WGS sequence"/>
</dbReference>
<evidence type="ECO:0000256" key="4">
    <source>
        <dbReference type="RuleBase" id="RU004453"/>
    </source>
</evidence>
<evidence type="ECO:0000259" key="7">
    <source>
        <dbReference type="PROSITE" id="PS51910"/>
    </source>
</evidence>
<keyword evidence="6" id="KW-0732">Signal</keyword>
<dbReference type="PROSITE" id="PS51318">
    <property type="entry name" value="TAT"/>
    <property type="match status" value="1"/>
</dbReference>
<feature type="domain" description="GH18" evidence="7">
    <location>
        <begin position="39"/>
        <end position="293"/>
    </location>
</feature>
<evidence type="ECO:0000256" key="1">
    <source>
        <dbReference type="ARBA" id="ARBA00022801"/>
    </source>
</evidence>
<reference evidence="8 9" key="1">
    <citation type="submission" date="2019-03" db="EMBL/GenBank/DDBJ databases">
        <title>Genomic Encyclopedia of Type Strains, Phase III (KMG-III): the genomes of soil and plant-associated and newly described type strains.</title>
        <authorList>
            <person name="Whitman W."/>
        </authorList>
    </citation>
    <scope>NUCLEOTIDE SEQUENCE [LARGE SCALE GENOMIC DNA]</scope>
    <source>
        <strain evidence="8 9">VKMAc-2574</strain>
    </source>
</reference>
<comment type="similarity">
    <text evidence="4">Belongs to the glycosyl hydrolase 18 family.</text>
</comment>
<feature type="signal peptide" evidence="6">
    <location>
        <begin position="1"/>
        <end position="27"/>
    </location>
</feature>
<name>A0ABY2FDD7_9ACTN</name>
<evidence type="ECO:0000256" key="2">
    <source>
        <dbReference type="ARBA" id="ARBA00023295"/>
    </source>
</evidence>
<dbReference type="InterPro" id="IPR017853">
    <property type="entry name" value="GH"/>
</dbReference>
<evidence type="ECO:0000256" key="6">
    <source>
        <dbReference type="SAM" id="SignalP"/>
    </source>
</evidence>
<evidence type="ECO:0000313" key="8">
    <source>
        <dbReference type="EMBL" id="TDW89376.1"/>
    </source>
</evidence>
<dbReference type="InterPro" id="IPR054861">
    <property type="entry name" value="Endoglyc_H"/>
</dbReference>
<organism evidence="8 9">
    <name type="scientific">Kribbella pratensis</name>
    <dbReference type="NCBI Taxonomy" id="2512112"/>
    <lineage>
        <taxon>Bacteria</taxon>
        <taxon>Bacillati</taxon>
        <taxon>Actinomycetota</taxon>
        <taxon>Actinomycetes</taxon>
        <taxon>Propionibacteriales</taxon>
        <taxon>Kribbellaceae</taxon>
        <taxon>Kribbella</taxon>
    </lineage>
</organism>
<dbReference type="Gene3D" id="3.20.20.80">
    <property type="entry name" value="Glycosidases"/>
    <property type="match status" value="1"/>
</dbReference>
<dbReference type="PROSITE" id="PS51910">
    <property type="entry name" value="GH18_2"/>
    <property type="match status" value="1"/>
</dbReference>
<dbReference type="InterPro" id="IPR001579">
    <property type="entry name" value="Glyco_hydro_18_chit_AS"/>
</dbReference>
<proteinExistence type="inferred from homology"/>
<keyword evidence="9" id="KW-1185">Reference proteome</keyword>
<feature type="region of interest" description="Disordered" evidence="5">
    <location>
        <begin position="289"/>
        <end position="313"/>
    </location>
</feature>